<evidence type="ECO:0000313" key="5">
    <source>
        <dbReference type="Proteomes" id="UP001311915"/>
    </source>
</evidence>
<reference evidence="4 5" key="1">
    <citation type="submission" date="2023-10" db="EMBL/GenBank/DDBJ databases">
        <title>Genome-Wide Identification Analysis in wild type Solanum Pinnatisectum Reveals Some Genes Defensing Phytophthora Infestans.</title>
        <authorList>
            <person name="Sun C."/>
        </authorList>
    </citation>
    <scope>NUCLEOTIDE SEQUENCE [LARGE SCALE GENOMIC DNA]</scope>
    <source>
        <strain evidence="4">LQN</strain>
        <tissue evidence="4">Leaf</tissue>
    </source>
</reference>
<keyword evidence="1" id="KW-0863">Zinc-finger</keyword>
<dbReference type="Proteomes" id="UP001311915">
    <property type="component" value="Unassembled WGS sequence"/>
</dbReference>
<protein>
    <recommendedName>
        <fullName evidence="3">CCHC-type domain-containing protein</fullName>
    </recommendedName>
</protein>
<dbReference type="InterPro" id="IPR001878">
    <property type="entry name" value="Znf_CCHC"/>
</dbReference>
<keyword evidence="1" id="KW-0479">Metal-binding</keyword>
<evidence type="ECO:0000256" key="1">
    <source>
        <dbReference type="PROSITE-ProRule" id="PRU00047"/>
    </source>
</evidence>
<accession>A0AAV9M9F1</accession>
<feature type="domain" description="CCHC-type" evidence="3">
    <location>
        <begin position="125"/>
        <end position="138"/>
    </location>
</feature>
<dbReference type="AlphaFoldDB" id="A0AAV9M9F1"/>
<keyword evidence="5" id="KW-1185">Reference proteome</keyword>
<dbReference type="GO" id="GO:0008270">
    <property type="term" value="F:zinc ion binding"/>
    <property type="evidence" value="ECO:0007669"/>
    <property type="project" value="UniProtKB-KW"/>
</dbReference>
<dbReference type="EMBL" id="JAWPEI010000002">
    <property type="protein sequence ID" value="KAK4734428.1"/>
    <property type="molecule type" value="Genomic_DNA"/>
</dbReference>
<comment type="caution">
    <text evidence="4">The sequence shown here is derived from an EMBL/GenBank/DDBJ whole genome shotgun (WGS) entry which is preliminary data.</text>
</comment>
<evidence type="ECO:0000256" key="2">
    <source>
        <dbReference type="SAM" id="Coils"/>
    </source>
</evidence>
<name>A0AAV9M9F1_9SOLN</name>
<gene>
    <name evidence="4" type="ORF">R3W88_008689</name>
</gene>
<keyword evidence="2" id="KW-0175">Coiled coil</keyword>
<proteinExistence type="predicted"/>
<sequence>MSQISEMSVRICTLETSNITLEEDPGTSVSGKRKLSIFVEELEEKLKISEAKLVASLETNSQLRKDLSRVKNELNHSLKWTDSSKILSNLSSQSFNGKKGLGCKPIKPPYNSYSKYVSISNNLLCTHCGRNGHLKEKCETLRKVNKKYVKFVRSENINDKGHKPPGPRHHFSKNTLPLGQKSFLSSLLIVIGNSV</sequence>
<organism evidence="4 5">
    <name type="scientific">Solanum pinnatisectum</name>
    <name type="common">tansyleaf nightshade</name>
    <dbReference type="NCBI Taxonomy" id="50273"/>
    <lineage>
        <taxon>Eukaryota</taxon>
        <taxon>Viridiplantae</taxon>
        <taxon>Streptophyta</taxon>
        <taxon>Embryophyta</taxon>
        <taxon>Tracheophyta</taxon>
        <taxon>Spermatophyta</taxon>
        <taxon>Magnoliopsida</taxon>
        <taxon>eudicotyledons</taxon>
        <taxon>Gunneridae</taxon>
        <taxon>Pentapetalae</taxon>
        <taxon>asterids</taxon>
        <taxon>lamiids</taxon>
        <taxon>Solanales</taxon>
        <taxon>Solanaceae</taxon>
        <taxon>Solanoideae</taxon>
        <taxon>Solaneae</taxon>
        <taxon>Solanum</taxon>
    </lineage>
</organism>
<dbReference type="GO" id="GO:0003676">
    <property type="term" value="F:nucleic acid binding"/>
    <property type="evidence" value="ECO:0007669"/>
    <property type="project" value="InterPro"/>
</dbReference>
<feature type="coiled-coil region" evidence="2">
    <location>
        <begin position="32"/>
        <end position="59"/>
    </location>
</feature>
<dbReference type="PROSITE" id="PS50158">
    <property type="entry name" value="ZF_CCHC"/>
    <property type="match status" value="1"/>
</dbReference>
<evidence type="ECO:0000259" key="3">
    <source>
        <dbReference type="PROSITE" id="PS50158"/>
    </source>
</evidence>
<keyword evidence="1" id="KW-0862">Zinc</keyword>
<evidence type="ECO:0000313" key="4">
    <source>
        <dbReference type="EMBL" id="KAK4734428.1"/>
    </source>
</evidence>